<evidence type="ECO:0000313" key="4">
    <source>
        <dbReference type="Proteomes" id="UP000038009"/>
    </source>
</evidence>
<feature type="region of interest" description="Disordered" evidence="1">
    <location>
        <begin position="149"/>
        <end position="258"/>
    </location>
</feature>
<protein>
    <submittedName>
        <fullName evidence="3">Uncharacterized protein</fullName>
    </submittedName>
</protein>
<evidence type="ECO:0000313" key="3">
    <source>
        <dbReference type="EMBL" id="KPI85319.1"/>
    </source>
</evidence>
<organism evidence="3 4">
    <name type="scientific">Leptomonas seymouri</name>
    <dbReference type="NCBI Taxonomy" id="5684"/>
    <lineage>
        <taxon>Eukaryota</taxon>
        <taxon>Discoba</taxon>
        <taxon>Euglenozoa</taxon>
        <taxon>Kinetoplastea</taxon>
        <taxon>Metakinetoplastina</taxon>
        <taxon>Trypanosomatida</taxon>
        <taxon>Trypanosomatidae</taxon>
        <taxon>Leishmaniinae</taxon>
        <taxon>Leptomonas</taxon>
    </lineage>
</organism>
<feature type="transmembrane region" description="Helical" evidence="2">
    <location>
        <begin position="16"/>
        <end position="36"/>
    </location>
</feature>
<feature type="compositionally biased region" description="Pro residues" evidence="1">
    <location>
        <begin position="158"/>
        <end position="167"/>
    </location>
</feature>
<reference evidence="3 4" key="1">
    <citation type="journal article" date="2015" name="PLoS Pathog.">
        <title>Leptomonas seymouri: Adaptations to the Dixenous Life Cycle Analyzed by Genome Sequencing, Transcriptome Profiling and Co-infection with Leishmania donovani.</title>
        <authorList>
            <person name="Kraeva N."/>
            <person name="Butenko A."/>
            <person name="Hlavacova J."/>
            <person name="Kostygov A."/>
            <person name="Myskova J."/>
            <person name="Grybchuk D."/>
            <person name="Lestinova T."/>
            <person name="Votypka J."/>
            <person name="Volf P."/>
            <person name="Opperdoes F."/>
            <person name="Flegontov P."/>
            <person name="Lukes J."/>
            <person name="Yurchenko V."/>
        </authorList>
    </citation>
    <scope>NUCLEOTIDE SEQUENCE [LARGE SCALE GENOMIC DNA]</scope>
    <source>
        <strain evidence="3 4">ATCC 30220</strain>
    </source>
</reference>
<feature type="compositionally biased region" description="Low complexity" evidence="1">
    <location>
        <begin position="229"/>
        <end position="257"/>
    </location>
</feature>
<dbReference type="Proteomes" id="UP000038009">
    <property type="component" value="Unassembled WGS sequence"/>
</dbReference>
<gene>
    <name evidence="3" type="ORF">ABL78_5631</name>
</gene>
<feature type="compositionally biased region" description="Basic residues" evidence="1">
    <location>
        <begin position="368"/>
        <end position="380"/>
    </location>
</feature>
<dbReference type="EMBL" id="LJSK01000195">
    <property type="protein sequence ID" value="KPI85319.1"/>
    <property type="molecule type" value="Genomic_DNA"/>
</dbReference>
<keyword evidence="4" id="KW-1185">Reference proteome</keyword>
<dbReference type="AlphaFoldDB" id="A0A0N0P4I0"/>
<feature type="compositionally biased region" description="Basic residues" evidence="1">
    <location>
        <begin position="296"/>
        <end position="307"/>
    </location>
</feature>
<keyword evidence="2" id="KW-1133">Transmembrane helix</keyword>
<feature type="region of interest" description="Disordered" evidence="1">
    <location>
        <begin position="363"/>
        <end position="410"/>
    </location>
</feature>
<evidence type="ECO:0000256" key="2">
    <source>
        <dbReference type="SAM" id="Phobius"/>
    </source>
</evidence>
<dbReference type="VEuPathDB" id="TriTrypDB:Lsey_0195_0120"/>
<comment type="caution">
    <text evidence="3">The sequence shown here is derived from an EMBL/GenBank/DDBJ whole genome shotgun (WGS) entry which is preliminary data.</text>
</comment>
<dbReference type="OMA" id="WRFLPSH"/>
<dbReference type="OrthoDB" id="266787at2759"/>
<feature type="region of interest" description="Disordered" evidence="1">
    <location>
        <begin position="280"/>
        <end position="316"/>
    </location>
</feature>
<keyword evidence="2" id="KW-0812">Transmembrane</keyword>
<feature type="transmembrane region" description="Helical" evidence="2">
    <location>
        <begin position="43"/>
        <end position="63"/>
    </location>
</feature>
<evidence type="ECO:0000256" key="1">
    <source>
        <dbReference type="SAM" id="MobiDB-lite"/>
    </source>
</evidence>
<accession>A0A0N0P4I0</accession>
<sequence>MTVFDVEALPFSCNRYFLIDMLITLVVVAVCLPVFITVYASRVYTGILLGLAVIFFLKLWRFLPSHRDWVERQARKKAELLVAEWRMVRPPTQVLYTPTSMRGIVEMPTMDTVPTAGATINTSSATMINDGLPPYCYYNCPPYGNPSSAAPREAVVPPASPLPPPAAASPTSLSSIQPDERGQQSEAWGRQQQVQRRQQQQLQIPSPRYPPLPAILGVPAAESQRSVSPRRSYLSSPRRSLPPHLSLPPAAASAPAAQGFREDVQGRYMPVEDSIWCSHTPRSAPATPPRPLSSVHHLRRTPASRARRSTDSALMLRSRSPQELPYALLEHSLPASSWPAAAAQGGSQYLRDNSFQIAHHFSSYQHPHPSHHHRHRRHTSGSRSGGRDTSQRSGPILNSGESAHPSAARSPLWDDAQYAVTSRSLSPPAFLQYYG</sequence>
<keyword evidence="2" id="KW-0472">Membrane</keyword>
<feature type="compositionally biased region" description="Low complexity" evidence="1">
    <location>
        <begin position="190"/>
        <end position="203"/>
    </location>
</feature>
<name>A0A0N0P4I0_LEPSE</name>
<proteinExistence type="predicted"/>